<dbReference type="RefSeq" id="XP_024548031.1">
    <property type="nucleotide sequence ID" value="XM_024692256.1"/>
</dbReference>
<sequence>MPSNTGISTFSPPDTKSMKCFNFQGLPGEIRNRIYEFLLCDFEEVLVPCKFRDLPSPSEVTITRQSIHPQILRTCRQIYQEGTCLMRKKNLFIRFECEVSPYQISLALIKMQVPFIVPDPSVSKDFKGTALTHKICYRNSKSRPEPNASFILLARHIPILCRALSSIRWSIDQHDDNVKHVVTLTDPYDKQTSGIFALFASVSGLFSSPKESEPFLSRKEQEGLIAPYRTHLKAFPNLEFNGVIPKDLKTIATSEITFMPEAYNKDQIKMFLDNIEDMILQGEVYYGQERKTKANRTWNECQRLITYQFSGKRGERLRKGGGVDFLNSIAETLFDLACIRARTTCDLLETKWEGNHEKILMEGMSMTEAEINQAVWLNNHETEVTFIPSAGRLADMYWRESIAYRSAGLLNQAKTAIELALITIPNRERYLIEEDEVDLAFLAKAERKLSHCVLWGQRGGLLIIAYILMEVTGDE</sequence>
<dbReference type="OrthoDB" id="5229512at2759"/>
<dbReference type="AlphaFoldDB" id="A0A384JDQ7"/>
<dbReference type="Proteomes" id="UP000001798">
    <property type="component" value="Chromosome 3"/>
</dbReference>
<dbReference type="GeneID" id="36394068"/>
<evidence type="ECO:0000313" key="1">
    <source>
        <dbReference type="EMBL" id="ATZ48726.1"/>
    </source>
</evidence>
<protein>
    <submittedName>
        <fullName evidence="1">Uncharacterized protein</fullName>
    </submittedName>
</protein>
<reference evidence="1 2" key="3">
    <citation type="journal article" date="2017" name="Mol. Plant Pathol.">
        <title>A gapless genome sequence of the fungus Botrytis cinerea.</title>
        <authorList>
            <person name="Van Kan J.A."/>
            <person name="Stassen J.H."/>
            <person name="Mosbach A."/>
            <person name="Van Der Lee T.A."/>
            <person name="Faino L."/>
            <person name="Farmer A.D."/>
            <person name="Papasotiriou D.G."/>
            <person name="Zhou S."/>
            <person name="Seidl M.F."/>
            <person name="Cottam E."/>
            <person name="Edel D."/>
            <person name="Hahn M."/>
            <person name="Schwartz D.C."/>
            <person name="Dietrich R.A."/>
            <person name="Widdison S."/>
            <person name="Scalliet G."/>
        </authorList>
    </citation>
    <scope>NUCLEOTIDE SEQUENCE [LARGE SCALE GENOMIC DNA]</scope>
    <source>
        <strain evidence="1 2">B05.10</strain>
    </source>
</reference>
<dbReference type="InterPro" id="IPR038883">
    <property type="entry name" value="AN11006-like"/>
</dbReference>
<accession>A0A384JDQ7</accession>
<keyword evidence="2" id="KW-1185">Reference proteome</keyword>
<proteinExistence type="predicted"/>
<dbReference type="VEuPathDB" id="FungiDB:Bcin03g09060"/>
<gene>
    <name evidence="1" type="ORF">BCIN_03g09060</name>
</gene>
<dbReference type="PANTHER" id="PTHR42085">
    <property type="entry name" value="F-BOX DOMAIN-CONTAINING PROTEIN"/>
    <property type="match status" value="1"/>
</dbReference>
<evidence type="ECO:0000313" key="2">
    <source>
        <dbReference type="Proteomes" id="UP000001798"/>
    </source>
</evidence>
<dbReference type="EMBL" id="CP009807">
    <property type="protein sequence ID" value="ATZ48726.1"/>
    <property type="molecule type" value="Genomic_DNA"/>
</dbReference>
<organism evidence="1 2">
    <name type="scientific">Botryotinia fuckeliana (strain B05.10)</name>
    <name type="common">Noble rot fungus</name>
    <name type="synonym">Botrytis cinerea</name>
    <dbReference type="NCBI Taxonomy" id="332648"/>
    <lineage>
        <taxon>Eukaryota</taxon>
        <taxon>Fungi</taxon>
        <taxon>Dikarya</taxon>
        <taxon>Ascomycota</taxon>
        <taxon>Pezizomycotina</taxon>
        <taxon>Leotiomycetes</taxon>
        <taxon>Helotiales</taxon>
        <taxon>Sclerotiniaceae</taxon>
        <taxon>Botrytis</taxon>
    </lineage>
</organism>
<dbReference type="KEGG" id="bfu:BCIN_03g09060"/>
<reference evidence="1 2" key="1">
    <citation type="journal article" date="2011" name="PLoS Genet.">
        <title>Genomic analysis of the necrotrophic fungal pathogens Sclerotinia sclerotiorum and Botrytis cinerea.</title>
        <authorList>
            <person name="Amselem J."/>
            <person name="Cuomo C.A."/>
            <person name="van Kan J.A."/>
            <person name="Viaud M."/>
            <person name="Benito E.P."/>
            <person name="Couloux A."/>
            <person name="Coutinho P.M."/>
            <person name="de Vries R.P."/>
            <person name="Dyer P.S."/>
            <person name="Fillinger S."/>
            <person name="Fournier E."/>
            <person name="Gout L."/>
            <person name="Hahn M."/>
            <person name="Kohn L."/>
            <person name="Lapalu N."/>
            <person name="Plummer K.M."/>
            <person name="Pradier J.M."/>
            <person name="Quevillon E."/>
            <person name="Sharon A."/>
            <person name="Simon A."/>
            <person name="ten Have A."/>
            <person name="Tudzynski B."/>
            <person name="Tudzynski P."/>
            <person name="Wincker P."/>
            <person name="Andrew M."/>
            <person name="Anthouard V."/>
            <person name="Beever R.E."/>
            <person name="Beffa R."/>
            <person name="Benoit I."/>
            <person name="Bouzid O."/>
            <person name="Brault B."/>
            <person name="Chen Z."/>
            <person name="Choquer M."/>
            <person name="Collemare J."/>
            <person name="Cotton P."/>
            <person name="Danchin E.G."/>
            <person name="Da Silva C."/>
            <person name="Gautier A."/>
            <person name="Giraud C."/>
            <person name="Giraud T."/>
            <person name="Gonzalez C."/>
            <person name="Grossetete S."/>
            <person name="Guldener U."/>
            <person name="Henrissat B."/>
            <person name="Howlett B.J."/>
            <person name="Kodira C."/>
            <person name="Kretschmer M."/>
            <person name="Lappartient A."/>
            <person name="Leroch M."/>
            <person name="Levis C."/>
            <person name="Mauceli E."/>
            <person name="Neuveglise C."/>
            <person name="Oeser B."/>
            <person name="Pearson M."/>
            <person name="Poulain J."/>
            <person name="Poussereau N."/>
            <person name="Quesneville H."/>
            <person name="Rascle C."/>
            <person name="Schumacher J."/>
            <person name="Segurens B."/>
            <person name="Sexton A."/>
            <person name="Silva E."/>
            <person name="Sirven C."/>
            <person name="Soanes D.M."/>
            <person name="Talbot N.J."/>
            <person name="Templeton M."/>
            <person name="Yandava C."/>
            <person name="Yarden O."/>
            <person name="Zeng Q."/>
            <person name="Rollins J.A."/>
            <person name="Lebrun M.H."/>
            <person name="Dickman M."/>
        </authorList>
    </citation>
    <scope>NUCLEOTIDE SEQUENCE [LARGE SCALE GENOMIC DNA]</scope>
    <source>
        <strain evidence="1 2">B05.10</strain>
    </source>
</reference>
<name>A0A384JDQ7_BOTFB</name>
<reference evidence="1 2" key="2">
    <citation type="journal article" date="2012" name="Eukaryot. Cell">
        <title>Genome update of Botrytis cinerea strains B05.10 and T4.</title>
        <authorList>
            <person name="Staats M."/>
            <person name="van Kan J.A."/>
        </authorList>
    </citation>
    <scope>NUCLEOTIDE SEQUENCE [LARGE SCALE GENOMIC DNA]</scope>
    <source>
        <strain evidence="1 2">B05.10</strain>
    </source>
</reference>
<dbReference type="PANTHER" id="PTHR42085:SF4">
    <property type="entry name" value="F-BOX DOMAIN-CONTAINING PROTEIN"/>
    <property type="match status" value="1"/>
</dbReference>